<accession>A0A061QWX9</accession>
<reference evidence="1" key="1">
    <citation type="submission" date="2014-05" db="EMBL/GenBank/DDBJ databases">
        <title>The transcriptome of the halophilic microalga Tetraselmis sp. GSL018 isolated from the Great Salt Lake, Utah.</title>
        <authorList>
            <person name="Jinkerson R.E."/>
            <person name="D'Adamo S."/>
            <person name="Posewitz M.C."/>
        </authorList>
    </citation>
    <scope>NUCLEOTIDE SEQUENCE</scope>
    <source>
        <strain evidence="1">GSL018</strain>
    </source>
</reference>
<dbReference type="InterPro" id="IPR021827">
    <property type="entry name" value="Nup186/Nup192/Nup205"/>
</dbReference>
<organism evidence="1">
    <name type="scientific">Tetraselmis sp. GSL018</name>
    <dbReference type="NCBI Taxonomy" id="582737"/>
    <lineage>
        <taxon>Eukaryota</taxon>
        <taxon>Viridiplantae</taxon>
        <taxon>Chlorophyta</taxon>
        <taxon>core chlorophytes</taxon>
        <taxon>Chlorodendrophyceae</taxon>
        <taxon>Chlorodendrales</taxon>
        <taxon>Chlorodendraceae</taxon>
        <taxon>Tetraselmis</taxon>
    </lineage>
</organism>
<gene>
    <name evidence="1" type="ORF">TSPGSL018_22204</name>
</gene>
<name>A0A061QWX9_9CHLO</name>
<proteinExistence type="predicted"/>
<sequence length="569" mass="62219">GGLLPTTWAPSRCHDVLSQILSLLERGRRNEAVRSRLYGSLLVYLQICKGPPMRQWPQAVVDAVLEGSSRRHRVAAIDATQAELEQGNAILLQNHAQQLIEMLGADALAGKEANRALVFRLLSSLAAADPVVANEVHRADLPRNILDALAQGTASALSLPARQSQAACVVIEAQLGLLQALCLAGPAHDRSATAQRIFSIGALRCISGCRALSTQVEELRGSSGFGPLSLRARVARIVRPALRLVDCIVAALPASHHVASVLVAGLLARLAPHLFCSEGALRYKARALDERLWELGRVFLSIDEDAVHPDSETHNPVAAAILESKRQIDCLLEQHDSLAPIDRKANAAKVQRLRVQLDANENRVRSLRCSLLRYIHKVVVHIRSGGMWAFPGEDEEDANGFQMAEPTYGLTGPSRILMVVFCFSQAVTDMHEQLGERLRLLEFLHTAGPGDDRADSIMLEYGTHQGFGVPEEKKIEDAKTAAASVVATCERGIKQLLFLCELAVVIILGESQQRVLASSTQELQRAAHRLKHPFHLLGQIQPEHLPSRADPSHLSLLVRQAKKFLVEYE</sequence>
<evidence type="ECO:0008006" key="2">
    <source>
        <dbReference type="Google" id="ProtNLM"/>
    </source>
</evidence>
<protein>
    <recommendedName>
        <fullName evidence="2">Nuclear pore complex protein Nup205</fullName>
    </recommendedName>
</protein>
<dbReference type="AlphaFoldDB" id="A0A061QWX9"/>
<dbReference type="GO" id="GO:0005643">
    <property type="term" value="C:nuclear pore"/>
    <property type="evidence" value="ECO:0007669"/>
    <property type="project" value="InterPro"/>
</dbReference>
<dbReference type="EMBL" id="GBEZ01024124">
    <property type="protein sequence ID" value="JAC62831.1"/>
    <property type="molecule type" value="Transcribed_RNA"/>
</dbReference>
<evidence type="ECO:0000313" key="1">
    <source>
        <dbReference type="EMBL" id="JAC62831.1"/>
    </source>
</evidence>
<dbReference type="Pfam" id="PF11894">
    <property type="entry name" value="Nup192"/>
    <property type="match status" value="1"/>
</dbReference>
<feature type="non-terminal residue" evidence="1">
    <location>
        <position position="1"/>
    </location>
</feature>